<keyword evidence="14" id="KW-1185">Reference proteome</keyword>
<dbReference type="EMBL" id="JBDKXB010000012">
    <property type="protein sequence ID" value="MEY6432800.1"/>
    <property type="molecule type" value="Genomic_DNA"/>
</dbReference>
<accession>A0ABV4BE54</accession>
<dbReference type="Proteomes" id="UP001564408">
    <property type="component" value="Unassembled WGS sequence"/>
</dbReference>
<comment type="function">
    <text evidence="1">Part of the ABC transporter complex MlaFEDB, which is involved in a phospholipid transport pathway that maintains lipid asymmetry in the outer membrane by retrograde trafficking of phospholipids from the outer membrane to the inner membrane. Probably responsible for the translocation of the substrate across the membrane.</text>
</comment>
<dbReference type="InterPro" id="IPR053408">
    <property type="entry name" value="MlaE_Permease"/>
</dbReference>
<evidence type="ECO:0000256" key="4">
    <source>
        <dbReference type="ARBA" id="ARBA00011380"/>
    </source>
</evidence>
<feature type="transmembrane region" description="Helical" evidence="12">
    <location>
        <begin position="170"/>
        <end position="189"/>
    </location>
</feature>
<name>A0ABV4BE54_9GAMM</name>
<protein>
    <recommendedName>
        <fullName evidence="5">Intermembrane phospholipid transport system permease protein MlaE</fullName>
    </recommendedName>
</protein>
<evidence type="ECO:0000256" key="11">
    <source>
        <dbReference type="ARBA" id="ARBA00023136"/>
    </source>
</evidence>
<dbReference type="NCBIfam" id="TIGR00056">
    <property type="entry name" value="MlaE family lipid ABC transporter permease subunit"/>
    <property type="match status" value="1"/>
</dbReference>
<keyword evidence="8 12" id="KW-0997">Cell inner membrane</keyword>
<evidence type="ECO:0000256" key="5">
    <source>
        <dbReference type="ARBA" id="ARBA00020857"/>
    </source>
</evidence>
<evidence type="ECO:0000256" key="2">
    <source>
        <dbReference type="ARBA" id="ARBA00004429"/>
    </source>
</evidence>
<dbReference type="InterPro" id="IPR030802">
    <property type="entry name" value="Permease_MalE"/>
</dbReference>
<comment type="subunit">
    <text evidence="4">The complex is composed of two ATP-binding proteins (MlaF), two transmembrane proteins (MlaE), two cytoplasmic solute-binding proteins (MlaB) and six periplasmic solute-binding proteins (MlaD).</text>
</comment>
<dbReference type="InterPro" id="IPR003453">
    <property type="entry name" value="ABC_MlaE_roteobac"/>
</dbReference>
<keyword evidence="11 12" id="KW-0472">Membrane</keyword>
<organism evidence="13 14">
    <name type="scientific">Thioalkalicoccus limnaeus</name>
    <dbReference type="NCBI Taxonomy" id="120681"/>
    <lineage>
        <taxon>Bacteria</taxon>
        <taxon>Pseudomonadati</taxon>
        <taxon>Pseudomonadota</taxon>
        <taxon>Gammaproteobacteria</taxon>
        <taxon>Chromatiales</taxon>
        <taxon>Chromatiaceae</taxon>
        <taxon>Thioalkalicoccus</taxon>
    </lineage>
</organism>
<keyword evidence="6" id="KW-0813">Transport</keyword>
<evidence type="ECO:0000256" key="1">
    <source>
        <dbReference type="ARBA" id="ARBA00002460"/>
    </source>
</evidence>
<keyword evidence="9 12" id="KW-0812">Transmembrane</keyword>
<keyword evidence="10 12" id="KW-1133">Transmembrane helix</keyword>
<evidence type="ECO:0000256" key="10">
    <source>
        <dbReference type="ARBA" id="ARBA00022989"/>
    </source>
</evidence>
<comment type="similarity">
    <text evidence="3 12">Belongs to the MlaE permease family.</text>
</comment>
<proteinExistence type="inferred from homology"/>
<evidence type="ECO:0000256" key="8">
    <source>
        <dbReference type="ARBA" id="ARBA00022519"/>
    </source>
</evidence>
<dbReference type="PANTHER" id="PTHR30188:SF4">
    <property type="entry name" value="PROTEIN TRIGALACTOSYLDIACYLGLYCEROL 1, CHLOROPLASTIC"/>
    <property type="match status" value="1"/>
</dbReference>
<dbReference type="PANTHER" id="PTHR30188">
    <property type="entry name" value="ABC TRANSPORTER PERMEASE PROTEIN-RELATED"/>
    <property type="match status" value="1"/>
</dbReference>
<feature type="transmembrane region" description="Helical" evidence="12">
    <location>
        <begin position="56"/>
        <end position="81"/>
    </location>
</feature>
<evidence type="ECO:0000256" key="3">
    <source>
        <dbReference type="ARBA" id="ARBA00007556"/>
    </source>
</evidence>
<reference evidence="13 14" key="1">
    <citation type="submission" date="2024-05" db="EMBL/GenBank/DDBJ databases">
        <title>Genome Sequence and Characterization of the New Strain Purple Sulfur Bacterium of Genus Thioalkalicoccus.</title>
        <authorList>
            <person name="Bryantseva I.A."/>
            <person name="Kyndt J.A."/>
            <person name="Imhoff J.F."/>
        </authorList>
    </citation>
    <scope>NUCLEOTIDE SEQUENCE [LARGE SCALE GENOMIC DNA]</scope>
    <source>
        <strain evidence="13 14">Um2</strain>
    </source>
</reference>
<dbReference type="RefSeq" id="WP_369667187.1">
    <property type="nucleotide sequence ID" value="NZ_JBDKXB010000012.1"/>
</dbReference>
<evidence type="ECO:0000256" key="6">
    <source>
        <dbReference type="ARBA" id="ARBA00022448"/>
    </source>
</evidence>
<evidence type="ECO:0000313" key="14">
    <source>
        <dbReference type="Proteomes" id="UP001564408"/>
    </source>
</evidence>
<feature type="transmembrane region" description="Helical" evidence="12">
    <location>
        <begin position="241"/>
        <end position="260"/>
    </location>
</feature>
<comment type="subcellular location">
    <subcellularLocation>
        <location evidence="2 12">Cell inner membrane</location>
        <topology evidence="2 12">Multi-pass membrane protein</topology>
    </subcellularLocation>
</comment>
<evidence type="ECO:0000256" key="7">
    <source>
        <dbReference type="ARBA" id="ARBA00022475"/>
    </source>
</evidence>
<gene>
    <name evidence="13" type="primary">mlaE</name>
    <name evidence="13" type="ORF">ABC977_10315</name>
</gene>
<dbReference type="NCBIfam" id="NF033619">
    <property type="entry name" value="perm_MlaE_1"/>
    <property type="match status" value="1"/>
</dbReference>
<sequence>MSRVLDHLARLGRLGLEVFARLGQAHWLLFGILSGMRDLAMRPRRLVVEVHRIGVLSVLIVVVSGLFVGMVLALQGYYVLSQFGAAESLGIMVAASLVRELGPVVTALLVAGRAGSALTAEIGLMKATDQLSALQMMAVDPIKRILTPRFVGGLLSMPLLAAMFSAVGVLGGYLVGVGLLGIDGGAYWSQMQARIDLHEDIVNGLIKSLVFGVVVTWIALFQGYAATPTAEGVSRATTRTVVHSALAVLGLDFVLTALMFGG</sequence>
<evidence type="ECO:0000313" key="13">
    <source>
        <dbReference type="EMBL" id="MEY6432800.1"/>
    </source>
</evidence>
<comment type="caution">
    <text evidence="13">The sequence shown here is derived from an EMBL/GenBank/DDBJ whole genome shotgun (WGS) entry which is preliminary data.</text>
</comment>
<evidence type="ECO:0000256" key="9">
    <source>
        <dbReference type="ARBA" id="ARBA00022692"/>
    </source>
</evidence>
<feature type="transmembrane region" description="Helical" evidence="12">
    <location>
        <begin position="201"/>
        <end position="221"/>
    </location>
</feature>
<dbReference type="Pfam" id="PF02405">
    <property type="entry name" value="MlaE"/>
    <property type="match status" value="1"/>
</dbReference>
<comment type="caution">
    <text evidence="12">Lacks conserved residue(s) required for the propagation of feature annotation.</text>
</comment>
<keyword evidence="7" id="KW-1003">Cell membrane</keyword>
<evidence type="ECO:0000256" key="12">
    <source>
        <dbReference type="RuleBase" id="RU362044"/>
    </source>
</evidence>